<sequence>MGIRVLDTAEAYGNALEIIGLFHAKNPDKKFNIINKISPLYSLEENTLKEHVLKQMELMN</sequence>
<organism evidence="1">
    <name type="scientific">marine metagenome</name>
    <dbReference type="NCBI Taxonomy" id="408172"/>
    <lineage>
        <taxon>unclassified sequences</taxon>
        <taxon>metagenomes</taxon>
        <taxon>ecological metagenomes</taxon>
    </lineage>
</organism>
<dbReference type="InterPro" id="IPR036812">
    <property type="entry name" value="NAD(P)_OxRdtase_dom_sf"/>
</dbReference>
<dbReference type="AlphaFoldDB" id="A0A382I583"/>
<name>A0A382I583_9ZZZZ</name>
<reference evidence="1" key="1">
    <citation type="submission" date="2018-05" db="EMBL/GenBank/DDBJ databases">
        <authorList>
            <person name="Lanie J.A."/>
            <person name="Ng W.-L."/>
            <person name="Kazmierczak K.M."/>
            <person name="Andrzejewski T.M."/>
            <person name="Davidsen T.M."/>
            <person name="Wayne K.J."/>
            <person name="Tettelin H."/>
            <person name="Glass J.I."/>
            <person name="Rusch D."/>
            <person name="Podicherti R."/>
            <person name="Tsui H.-C.T."/>
            <person name="Winkler M.E."/>
        </authorList>
    </citation>
    <scope>NUCLEOTIDE SEQUENCE</scope>
</reference>
<proteinExistence type="predicted"/>
<evidence type="ECO:0000313" key="1">
    <source>
        <dbReference type="EMBL" id="SVB93871.1"/>
    </source>
</evidence>
<dbReference type="Gene3D" id="3.20.20.100">
    <property type="entry name" value="NADP-dependent oxidoreductase domain"/>
    <property type="match status" value="1"/>
</dbReference>
<dbReference type="EMBL" id="UINC01064829">
    <property type="protein sequence ID" value="SVB93871.1"/>
    <property type="molecule type" value="Genomic_DNA"/>
</dbReference>
<protein>
    <recommendedName>
        <fullName evidence="2">NADP-dependent oxidoreductase domain-containing protein</fullName>
    </recommendedName>
</protein>
<gene>
    <name evidence="1" type="ORF">METZ01_LOCUS246725</name>
</gene>
<feature type="non-terminal residue" evidence="1">
    <location>
        <position position="60"/>
    </location>
</feature>
<dbReference type="SUPFAM" id="SSF51430">
    <property type="entry name" value="NAD(P)-linked oxidoreductase"/>
    <property type="match status" value="1"/>
</dbReference>
<evidence type="ECO:0008006" key="2">
    <source>
        <dbReference type="Google" id="ProtNLM"/>
    </source>
</evidence>
<accession>A0A382I583</accession>